<dbReference type="RefSeq" id="WP_015935306.1">
    <property type="nucleotide sequence ID" value="NC_011891.1"/>
</dbReference>
<organism evidence="3 4">
    <name type="scientific">Anaeromyxobacter dehalogenans (strain ATCC BAA-258 / DSM 21875 / 2CP-1)</name>
    <dbReference type="NCBI Taxonomy" id="455488"/>
    <lineage>
        <taxon>Bacteria</taxon>
        <taxon>Pseudomonadati</taxon>
        <taxon>Myxococcota</taxon>
        <taxon>Myxococcia</taxon>
        <taxon>Myxococcales</taxon>
        <taxon>Cystobacterineae</taxon>
        <taxon>Anaeromyxobacteraceae</taxon>
        <taxon>Anaeromyxobacter</taxon>
    </lineage>
</organism>
<dbReference type="AlphaFoldDB" id="B8JBJ5"/>
<dbReference type="Proteomes" id="UP000007089">
    <property type="component" value="Chromosome"/>
</dbReference>
<proteinExistence type="predicted"/>
<dbReference type="InterPro" id="IPR019248">
    <property type="entry name" value="Glucodextran_C"/>
</dbReference>
<dbReference type="KEGG" id="acp:A2cp1_4286"/>
<reference evidence="3" key="1">
    <citation type="submission" date="2009-01" db="EMBL/GenBank/DDBJ databases">
        <title>Complete sequence of Anaeromyxobacter dehalogenans 2CP-1.</title>
        <authorList>
            <consortium name="US DOE Joint Genome Institute"/>
            <person name="Lucas S."/>
            <person name="Copeland A."/>
            <person name="Lapidus A."/>
            <person name="Glavina del Rio T."/>
            <person name="Dalin E."/>
            <person name="Tice H."/>
            <person name="Bruce D."/>
            <person name="Goodwin L."/>
            <person name="Pitluck S."/>
            <person name="Saunders E."/>
            <person name="Brettin T."/>
            <person name="Detter J.C."/>
            <person name="Han C."/>
            <person name="Larimer F."/>
            <person name="Land M."/>
            <person name="Hauser L."/>
            <person name="Kyrpides N."/>
            <person name="Ovchinnikova G."/>
            <person name="Beliaev A.S."/>
            <person name="Richardson P."/>
        </authorList>
    </citation>
    <scope>NUCLEOTIDE SEQUENCE</scope>
    <source>
        <strain evidence="3">2CP-1</strain>
    </source>
</reference>
<keyword evidence="4" id="KW-1185">Reference proteome</keyword>
<feature type="signal peptide" evidence="1">
    <location>
        <begin position="1"/>
        <end position="20"/>
    </location>
</feature>
<feature type="domain" description="Glucodextranase-like C-terminal" evidence="2">
    <location>
        <begin position="25"/>
        <end position="262"/>
    </location>
</feature>
<feature type="chain" id="PRO_5002874880" evidence="1">
    <location>
        <begin position="21"/>
        <end position="267"/>
    </location>
</feature>
<evidence type="ECO:0000259" key="2">
    <source>
        <dbReference type="Pfam" id="PF09985"/>
    </source>
</evidence>
<name>B8JBJ5_ANAD2</name>
<dbReference type="SUPFAM" id="SSF49344">
    <property type="entry name" value="CBD9-like"/>
    <property type="match status" value="1"/>
</dbReference>
<sequence>MIHRLVLAALAALAATTAAAQEVVFKDPVGDDNGPGKYVYPTDPVYKAGSFDLTQLEVTEKGDKVTFEITVNSDLEDPWGMPAPANFSVQMAFIHVQTGKGPSFTKGLPGTNVVFAKDSAWNKVVILSPQPAGRVRSEAKQKAADLLAAIVVPDETIGKGRTITGTVSKKDLGEGSIARWGYQVLMQSNEGFPDKTDLLTRKVNEYEGQHRFGGGTDTDCDPHVIDVLAGKAVGDKSEIAAQHEMLAYECNADGTVKKPATLTLVRK</sequence>
<keyword evidence="1" id="KW-0732">Signal</keyword>
<dbReference type="Gene3D" id="2.60.40.1190">
    <property type="match status" value="1"/>
</dbReference>
<evidence type="ECO:0000313" key="3">
    <source>
        <dbReference type="EMBL" id="ACL67603.1"/>
    </source>
</evidence>
<dbReference type="HOGENOM" id="CLU_077116_0_0_7"/>
<dbReference type="CDD" id="cd09626">
    <property type="entry name" value="DOMON_glucodextranase_like"/>
    <property type="match status" value="1"/>
</dbReference>
<accession>B8JBJ5</accession>
<protein>
    <submittedName>
        <fullName evidence="3">Membrane-anchored protein</fullName>
    </submittedName>
</protein>
<evidence type="ECO:0000256" key="1">
    <source>
        <dbReference type="SAM" id="SignalP"/>
    </source>
</evidence>
<dbReference type="Pfam" id="PF09985">
    <property type="entry name" value="Glucodextran_C"/>
    <property type="match status" value="1"/>
</dbReference>
<dbReference type="EMBL" id="CP001359">
    <property type="protein sequence ID" value="ACL67603.1"/>
    <property type="molecule type" value="Genomic_DNA"/>
</dbReference>
<gene>
    <name evidence="3" type="ordered locus">A2cp1_4286</name>
</gene>
<evidence type="ECO:0000313" key="4">
    <source>
        <dbReference type="Proteomes" id="UP000007089"/>
    </source>
</evidence>